<dbReference type="PANTHER" id="PTHR46696:SF1">
    <property type="entry name" value="CYTOCHROME P450 YJIB-RELATED"/>
    <property type="match status" value="1"/>
</dbReference>
<sequence length="455" mass="48499">MIRTPSPEGGPGPGGQPLPPGITALPAGLGWLVDDRATAIRLLSDDRVGVVASGPVMSLLGRGVPADLAPAVADIAEFAGRIMLQAEPDHHRHLRKGFAPFFTAEAVDDMVPTMREDAERVVAAFVDAGGGDFMTAVAFPYAVAVAARLLGVSSPEYVRLHQLSKRVAMVAYAMRAPDREQVVRDGHAALTEMRRAIAAARATAPDGSVLGTWRTGGITGMTDPDVEANVVMLVQATLETVAGMLGNAALWILRTPGALVDPRAREELVDESLRHQPPLKTLERATREAVEVDGLRLPAGKIVTVRVAEANLGGGDGTAVAGNAVLSFGWGAYRCLGARMARYQAAELFSALAERAPGARLTDPEPEYVRHIRFSMPRLLPVRIPPADAPRQGAHEVTLALTEALEEHDLDRPLTSLEQEVAVLTLAEFGVPEPESPRRLTTIRGWVEWATATRG</sequence>
<dbReference type="GO" id="GO:0005506">
    <property type="term" value="F:iron ion binding"/>
    <property type="evidence" value="ECO:0007669"/>
    <property type="project" value="InterPro"/>
</dbReference>
<dbReference type="AlphaFoldDB" id="A0A7D6CE44"/>
<dbReference type="GO" id="GO:0004497">
    <property type="term" value="F:monooxygenase activity"/>
    <property type="evidence" value="ECO:0007669"/>
    <property type="project" value="InterPro"/>
</dbReference>
<comment type="similarity">
    <text evidence="1">Belongs to the cytochrome P450 family.</text>
</comment>
<accession>A0A7D6CE44</accession>
<dbReference type="Gene3D" id="1.10.630.10">
    <property type="entry name" value="Cytochrome P450"/>
    <property type="match status" value="1"/>
</dbReference>
<dbReference type="EMBL" id="CP058905">
    <property type="protein sequence ID" value="QLJ99530.1"/>
    <property type="molecule type" value="Genomic_DNA"/>
</dbReference>
<dbReference type="InterPro" id="IPR036396">
    <property type="entry name" value="Cyt_P450_sf"/>
</dbReference>
<evidence type="ECO:0000256" key="2">
    <source>
        <dbReference type="SAM" id="MobiDB-lite"/>
    </source>
</evidence>
<proteinExistence type="inferred from homology"/>
<feature type="compositionally biased region" description="Pro residues" evidence="2">
    <location>
        <begin position="8"/>
        <end position="20"/>
    </location>
</feature>
<dbReference type="InterPro" id="IPR002397">
    <property type="entry name" value="Cyt_P450_B"/>
</dbReference>
<organism evidence="3">
    <name type="scientific">Micromonospora carbonacea</name>
    <dbReference type="NCBI Taxonomy" id="47853"/>
    <lineage>
        <taxon>Bacteria</taxon>
        <taxon>Bacillati</taxon>
        <taxon>Actinomycetota</taxon>
        <taxon>Actinomycetes</taxon>
        <taxon>Micromonosporales</taxon>
        <taxon>Micromonosporaceae</taxon>
        <taxon>Micromonospora</taxon>
    </lineage>
</organism>
<dbReference type="SUPFAM" id="SSF48264">
    <property type="entry name" value="Cytochrome P450"/>
    <property type="match status" value="1"/>
</dbReference>
<name>A0A7D6CE44_9ACTN</name>
<protein>
    <submittedName>
        <fullName evidence="3">Cytochrome P450</fullName>
    </submittedName>
</protein>
<feature type="region of interest" description="Disordered" evidence="2">
    <location>
        <begin position="1"/>
        <end position="21"/>
    </location>
</feature>
<dbReference type="PRINTS" id="PR00359">
    <property type="entry name" value="BP450"/>
</dbReference>
<evidence type="ECO:0000256" key="1">
    <source>
        <dbReference type="ARBA" id="ARBA00010617"/>
    </source>
</evidence>
<evidence type="ECO:0000313" key="3">
    <source>
        <dbReference type="EMBL" id="QLJ99530.1"/>
    </source>
</evidence>
<gene>
    <name evidence="3" type="ORF">HZU44_05245</name>
</gene>
<dbReference type="GO" id="GO:0016705">
    <property type="term" value="F:oxidoreductase activity, acting on paired donors, with incorporation or reduction of molecular oxygen"/>
    <property type="evidence" value="ECO:0007669"/>
    <property type="project" value="InterPro"/>
</dbReference>
<reference evidence="3" key="1">
    <citation type="submission" date="2020-08" db="EMBL/GenBank/DDBJ databases">
        <title>A bifunctional nitrone conjugated secondary metabolite targeting the ribosome.</title>
        <authorList>
            <person name="Limbrick E.M."/>
            <person name="Graf M."/>
            <person name="Derewacz D.K."/>
            <person name="Nguyen F."/>
            <person name="Spraggins J.M."/>
            <person name="Wieland M."/>
            <person name="Ynigez-Gutierrez A.E."/>
            <person name="Reisman B.J."/>
            <person name="Zinshteyn B."/>
            <person name="McCulloch K."/>
            <person name="Iverson T.M."/>
            <person name="Green R."/>
            <person name="Wilson D.N."/>
            <person name="Bachmann B.O."/>
        </authorList>
    </citation>
    <scope>NUCLEOTIDE SEQUENCE</scope>
    <source>
        <strain evidence="3">Africana</strain>
    </source>
</reference>
<dbReference type="GO" id="GO:0020037">
    <property type="term" value="F:heme binding"/>
    <property type="evidence" value="ECO:0007669"/>
    <property type="project" value="InterPro"/>
</dbReference>
<dbReference type="PANTHER" id="PTHR46696">
    <property type="entry name" value="P450, PUTATIVE (EUROFUNG)-RELATED"/>
    <property type="match status" value="1"/>
</dbReference>